<keyword evidence="2" id="KW-0326">Glycosidase</keyword>
<dbReference type="EC" id="3.2.1.93" evidence="2"/>
<dbReference type="SUPFAM" id="SSF51445">
    <property type="entry name" value="(Trans)glycosidases"/>
    <property type="match status" value="1"/>
</dbReference>
<name>A0A0G3ELL5_9BACT</name>
<keyword evidence="3" id="KW-1185">Reference proteome</keyword>
<sequence>MARKARPWYLDAVFYQIYPQTFCDSDGDGIGDLKGIESKLDYLADLGVDALWLNPIFESPMLDAGYDVTDYYRIHPRYGTREDFRRLVGRAHDRGMRVILDLVLNHTSRRHPWFLESRRMEKNPYSNWYVWNFNAWNAAALPGKWLTNLEGRHDSVLSTFHQDQVDLNFGLPVLRDGYGNSPDDPGVKRLWEQMRHVVCYWLDQGADGFRCDVPNCVGTKACCHEPGLNRAFWNYIREAVDAYGDRVMVAEMWDDASEAVNELGFHLQFTKNFCMISTPRDTLFSENRQFIRDGEAHDPVEFDRHLHLQTGNLRRSDGAIAMQTGSHDLPRPSTGSCGDDDLTMLALAINLTSNVVPFLYYGDEIGLEVNPAAPSHEGASFKAPYRCPMPWNAGRNAGFSEARKRDLYLPLHPDWRRRNVENQLKEGGSVLQEVKALIALRRTAPALSSAAEKITLRARTRDPLYVYLRRGGGQVLLVVVNGDARGRGMRLDLSGVLGKRRRPYRAGLRSGRHGAALPAGPLDLRDRVLSMKVPPRTYGVYEIA</sequence>
<dbReference type="Gene3D" id="3.90.400.10">
    <property type="entry name" value="Oligo-1,6-glucosidase, Domain 2"/>
    <property type="match status" value="1"/>
</dbReference>
<feature type="domain" description="Glycosyl hydrolase family 13 catalytic" evidence="1">
    <location>
        <begin position="16"/>
        <end position="403"/>
    </location>
</feature>
<protein>
    <submittedName>
        <fullName evidence="2">Trehalose-6-phosphate hydrolase</fullName>
        <ecNumber evidence="2">3.2.1.93</ecNumber>
    </submittedName>
</protein>
<proteinExistence type="predicted"/>
<dbReference type="InterPro" id="IPR006047">
    <property type="entry name" value="GH13_cat_dom"/>
</dbReference>
<keyword evidence="2" id="KW-0378">Hydrolase</keyword>
<dbReference type="RefSeq" id="WP_052882881.1">
    <property type="nucleotide sequence ID" value="NZ_CP010904.1"/>
</dbReference>
<dbReference type="InterPro" id="IPR045857">
    <property type="entry name" value="O16G_dom_2"/>
</dbReference>
<evidence type="ECO:0000313" key="2">
    <source>
        <dbReference type="EMBL" id="AKJ65680.1"/>
    </source>
</evidence>
<reference evidence="3" key="1">
    <citation type="submission" date="2015-02" db="EMBL/GenBank/DDBJ databases">
        <title>Description and complete genome sequence of the first cultured representative of the subdivision 5 of the Verrucomicrobia phylum.</title>
        <authorList>
            <person name="Spring S."/>
            <person name="Bunk B."/>
            <person name="Sproer C."/>
            <person name="Klenk H.-P."/>
        </authorList>
    </citation>
    <scope>NUCLEOTIDE SEQUENCE [LARGE SCALE GENOMIC DNA]</scope>
    <source>
        <strain evidence="3">L21-Fru-AB</strain>
    </source>
</reference>
<dbReference type="SMART" id="SM00642">
    <property type="entry name" value="Aamy"/>
    <property type="match status" value="1"/>
</dbReference>
<dbReference type="Gene3D" id="3.20.20.80">
    <property type="entry name" value="Glycosidases"/>
    <property type="match status" value="1"/>
</dbReference>
<dbReference type="EMBL" id="CP010904">
    <property type="protein sequence ID" value="AKJ65680.1"/>
    <property type="molecule type" value="Genomic_DNA"/>
</dbReference>
<dbReference type="OrthoDB" id="9805159at2"/>
<dbReference type="Proteomes" id="UP000035268">
    <property type="component" value="Chromosome"/>
</dbReference>
<gene>
    <name evidence="2" type="primary">treA</name>
    <name evidence="2" type="ORF">L21SP4_02455</name>
</gene>
<evidence type="ECO:0000313" key="3">
    <source>
        <dbReference type="Proteomes" id="UP000035268"/>
    </source>
</evidence>
<reference evidence="2 3" key="2">
    <citation type="journal article" date="2016" name="ISME J.">
        <title>Characterization of the first cultured representative of Verrucomicrobia subdivision 5 indicates the proposal of a novel phylum.</title>
        <authorList>
            <person name="Spring S."/>
            <person name="Bunk B."/>
            <person name="Sproer C."/>
            <person name="Schumann P."/>
            <person name="Rohde M."/>
            <person name="Tindall B.J."/>
            <person name="Klenk H.P."/>
        </authorList>
    </citation>
    <scope>NUCLEOTIDE SEQUENCE [LARGE SCALE GENOMIC DNA]</scope>
    <source>
        <strain evidence="2 3">L21-Fru-AB</strain>
    </source>
</reference>
<dbReference type="Pfam" id="PF00128">
    <property type="entry name" value="Alpha-amylase"/>
    <property type="match status" value="1"/>
</dbReference>
<accession>A0A0G3ELL5</accession>
<dbReference type="InterPro" id="IPR017853">
    <property type="entry name" value="GH"/>
</dbReference>
<dbReference type="PANTHER" id="PTHR10357">
    <property type="entry name" value="ALPHA-AMYLASE FAMILY MEMBER"/>
    <property type="match status" value="1"/>
</dbReference>
<dbReference type="KEGG" id="vbl:L21SP4_02455"/>
<organism evidence="2 3">
    <name type="scientific">Kiritimatiella glycovorans</name>
    <dbReference type="NCBI Taxonomy" id="1307763"/>
    <lineage>
        <taxon>Bacteria</taxon>
        <taxon>Pseudomonadati</taxon>
        <taxon>Kiritimatiellota</taxon>
        <taxon>Kiritimatiellia</taxon>
        <taxon>Kiritimatiellales</taxon>
        <taxon>Kiritimatiellaceae</taxon>
        <taxon>Kiritimatiella</taxon>
    </lineage>
</organism>
<evidence type="ECO:0000259" key="1">
    <source>
        <dbReference type="SMART" id="SM00642"/>
    </source>
</evidence>
<dbReference type="GO" id="GO:0008788">
    <property type="term" value="F:alpha,alpha-phosphotrehalase activity"/>
    <property type="evidence" value="ECO:0007669"/>
    <property type="project" value="UniProtKB-EC"/>
</dbReference>
<dbReference type="AlphaFoldDB" id="A0A0G3ELL5"/>
<dbReference type="GO" id="GO:0005975">
    <property type="term" value="P:carbohydrate metabolic process"/>
    <property type="evidence" value="ECO:0007669"/>
    <property type="project" value="InterPro"/>
</dbReference>
<dbReference type="STRING" id="1307763.L21SP4_02455"/>